<proteinExistence type="predicted"/>
<dbReference type="CDD" id="cd00063">
    <property type="entry name" value="FN3"/>
    <property type="match status" value="1"/>
</dbReference>
<name>A0A6S7FZ40_PARCT</name>
<sequence length="276" mass="30923">MYKEITSGSLKMKLLCLALVLVWVKMVTPLHCRCTGANCESDVMDTCYTIHSCFTKTIGGNTSYGCMQSLGLEQFYCSKMFKTLQCCTTDLCNNNGLPPKPYLSVPSTKLASLVKRIVTVNITDSVDRRAKIDGYVATMYTPGENRQKIQILASDTRSFTFSYLLVNTTYVIEVTSYRGRVASERSKAITIKTKSPECDYFKMGEIGGKKTESCTSFGCVSTWTKYGTILTLVERGCWNDVSESKCQTLQKQYMNNSIEFVICTCDRRSCTPKTKT</sequence>
<dbReference type="AlphaFoldDB" id="A0A6S7FZ40"/>
<dbReference type="SUPFAM" id="SSF57302">
    <property type="entry name" value="Snake toxin-like"/>
    <property type="match status" value="1"/>
</dbReference>
<keyword evidence="2" id="KW-1185">Reference proteome</keyword>
<comment type="caution">
    <text evidence="1">The sequence shown here is derived from an EMBL/GenBank/DDBJ whole genome shotgun (WGS) entry which is preliminary data.</text>
</comment>
<dbReference type="InterPro" id="IPR003961">
    <property type="entry name" value="FN3_dom"/>
</dbReference>
<organism evidence="1 2">
    <name type="scientific">Paramuricea clavata</name>
    <name type="common">Red gorgonian</name>
    <name type="synonym">Violescent sea-whip</name>
    <dbReference type="NCBI Taxonomy" id="317549"/>
    <lineage>
        <taxon>Eukaryota</taxon>
        <taxon>Metazoa</taxon>
        <taxon>Cnidaria</taxon>
        <taxon>Anthozoa</taxon>
        <taxon>Octocorallia</taxon>
        <taxon>Malacalcyonacea</taxon>
        <taxon>Plexauridae</taxon>
        <taxon>Paramuricea</taxon>
    </lineage>
</organism>
<accession>A0A6S7FZ40</accession>
<dbReference type="OrthoDB" id="10432260at2759"/>
<dbReference type="Proteomes" id="UP001152795">
    <property type="component" value="Unassembled WGS sequence"/>
</dbReference>
<dbReference type="InterPro" id="IPR045860">
    <property type="entry name" value="Snake_toxin-like_sf"/>
</dbReference>
<dbReference type="PROSITE" id="PS50853">
    <property type="entry name" value="FN3"/>
    <property type="match status" value="1"/>
</dbReference>
<dbReference type="Gene3D" id="2.10.60.10">
    <property type="entry name" value="CD59"/>
    <property type="match status" value="1"/>
</dbReference>
<dbReference type="Gene3D" id="2.60.40.10">
    <property type="entry name" value="Immunoglobulins"/>
    <property type="match status" value="1"/>
</dbReference>
<protein>
    <submittedName>
        <fullName evidence="1">---NA</fullName>
    </submittedName>
</protein>
<dbReference type="SUPFAM" id="SSF49265">
    <property type="entry name" value="Fibronectin type III"/>
    <property type="match status" value="1"/>
</dbReference>
<evidence type="ECO:0000313" key="1">
    <source>
        <dbReference type="EMBL" id="CAB3981492.1"/>
    </source>
</evidence>
<dbReference type="InterPro" id="IPR036116">
    <property type="entry name" value="FN3_sf"/>
</dbReference>
<evidence type="ECO:0000313" key="2">
    <source>
        <dbReference type="Proteomes" id="UP001152795"/>
    </source>
</evidence>
<dbReference type="InterPro" id="IPR013783">
    <property type="entry name" value="Ig-like_fold"/>
</dbReference>
<gene>
    <name evidence="1" type="ORF">PACLA_8A085276</name>
</gene>
<reference evidence="1" key="1">
    <citation type="submission" date="2020-04" db="EMBL/GenBank/DDBJ databases">
        <authorList>
            <person name="Alioto T."/>
            <person name="Alioto T."/>
            <person name="Gomez Garrido J."/>
        </authorList>
    </citation>
    <scope>NUCLEOTIDE SEQUENCE</scope>
    <source>
        <strain evidence="1">A484AB</strain>
    </source>
</reference>
<dbReference type="EMBL" id="CACRXK020000395">
    <property type="protein sequence ID" value="CAB3981492.1"/>
    <property type="molecule type" value="Genomic_DNA"/>
</dbReference>